<evidence type="ECO:0000313" key="3">
    <source>
        <dbReference type="Proteomes" id="UP000886748"/>
    </source>
</evidence>
<gene>
    <name evidence="2" type="ORF">IAD26_04930</name>
</gene>
<evidence type="ECO:0008006" key="4">
    <source>
        <dbReference type="Google" id="ProtNLM"/>
    </source>
</evidence>
<reference evidence="2" key="2">
    <citation type="journal article" date="2021" name="PeerJ">
        <title>Extensive microbial diversity within the chicken gut microbiome revealed by metagenomics and culture.</title>
        <authorList>
            <person name="Gilroy R."/>
            <person name="Ravi A."/>
            <person name="Getino M."/>
            <person name="Pursley I."/>
            <person name="Horton D.L."/>
            <person name="Alikhan N.F."/>
            <person name="Baker D."/>
            <person name="Gharbi K."/>
            <person name="Hall N."/>
            <person name="Watson M."/>
            <person name="Adriaenssens E.M."/>
            <person name="Foster-Nyarko E."/>
            <person name="Jarju S."/>
            <person name="Secka A."/>
            <person name="Antonio M."/>
            <person name="Oren A."/>
            <person name="Chaudhuri R.R."/>
            <person name="La Ragione R."/>
            <person name="Hildebrand F."/>
            <person name="Pallen M.J."/>
        </authorList>
    </citation>
    <scope>NUCLEOTIDE SEQUENCE</scope>
    <source>
        <strain evidence="2">CHK154-7741</strain>
    </source>
</reference>
<protein>
    <recommendedName>
        <fullName evidence="4">Lipoprotein</fullName>
    </recommendedName>
</protein>
<evidence type="ECO:0000256" key="1">
    <source>
        <dbReference type="SAM" id="SignalP"/>
    </source>
</evidence>
<keyword evidence="1" id="KW-0732">Signal</keyword>
<sequence>MKNKIVTSLIAALVLAGGLFAFAATAPKSVDLNLAAAQKAETKAVQNTAPPANAGEYICVKPLDVVANPDMYLNKKIKFTAAFDKFSTLGLDYKPALRDSQKYISFLIKRDDVTDHTIPLSEMKIFIKRADAEKFIDLDSGDIIEVYGKVFSNALTDPWIDTEKLIVVDKKNKDTKKKA</sequence>
<feature type="chain" id="PRO_5039049670" description="Lipoprotein" evidence="1">
    <location>
        <begin position="24"/>
        <end position="179"/>
    </location>
</feature>
<proteinExistence type="predicted"/>
<feature type="signal peptide" evidence="1">
    <location>
        <begin position="1"/>
        <end position="23"/>
    </location>
</feature>
<organism evidence="2 3">
    <name type="scientific">Candidatus Limenecus avicola</name>
    <dbReference type="NCBI Taxonomy" id="2840847"/>
    <lineage>
        <taxon>Bacteria</taxon>
        <taxon>Bacillati</taxon>
        <taxon>Bacillota</taxon>
        <taxon>Clostridia</taxon>
        <taxon>Eubacteriales</taxon>
        <taxon>Clostridiaceae</taxon>
        <taxon>Clostridiaceae incertae sedis</taxon>
        <taxon>Candidatus Limenecus</taxon>
    </lineage>
</organism>
<comment type="caution">
    <text evidence="2">The sequence shown here is derived from an EMBL/GenBank/DDBJ whole genome shotgun (WGS) entry which is preliminary data.</text>
</comment>
<accession>A0A9D1MZU4</accession>
<evidence type="ECO:0000313" key="2">
    <source>
        <dbReference type="EMBL" id="HIU92460.1"/>
    </source>
</evidence>
<dbReference type="AlphaFoldDB" id="A0A9D1MZU4"/>
<reference evidence="2" key="1">
    <citation type="submission" date="2020-10" db="EMBL/GenBank/DDBJ databases">
        <authorList>
            <person name="Gilroy R."/>
        </authorList>
    </citation>
    <scope>NUCLEOTIDE SEQUENCE</scope>
    <source>
        <strain evidence="2">CHK154-7741</strain>
    </source>
</reference>
<dbReference type="EMBL" id="DVOD01000034">
    <property type="protein sequence ID" value="HIU92460.1"/>
    <property type="molecule type" value="Genomic_DNA"/>
</dbReference>
<dbReference type="Proteomes" id="UP000886748">
    <property type="component" value="Unassembled WGS sequence"/>
</dbReference>
<name>A0A9D1MZU4_9CLOT</name>